<dbReference type="Proteomes" id="UP000078492">
    <property type="component" value="Unassembled WGS sequence"/>
</dbReference>
<feature type="domain" description="Tyr recombinase" evidence="3">
    <location>
        <begin position="91"/>
        <end position="301"/>
    </location>
</feature>
<dbReference type="PANTHER" id="PTHR35617">
    <property type="entry name" value="PHAGE_INTEGRASE DOMAIN-CONTAINING PROTEIN"/>
    <property type="match status" value="1"/>
</dbReference>
<dbReference type="EMBL" id="KQ981127">
    <property type="protein sequence ID" value="KYN09294.1"/>
    <property type="molecule type" value="Genomic_DNA"/>
</dbReference>
<evidence type="ECO:0000256" key="2">
    <source>
        <dbReference type="ARBA" id="ARBA00023172"/>
    </source>
</evidence>
<dbReference type="Gene3D" id="1.10.150.130">
    <property type="match status" value="1"/>
</dbReference>
<dbReference type="PROSITE" id="PS51898">
    <property type="entry name" value="TYR_RECOMBINASE"/>
    <property type="match status" value="1"/>
</dbReference>
<organism evidence="4 5">
    <name type="scientific">Trachymyrmex cornetzi</name>
    <dbReference type="NCBI Taxonomy" id="471704"/>
    <lineage>
        <taxon>Eukaryota</taxon>
        <taxon>Metazoa</taxon>
        <taxon>Ecdysozoa</taxon>
        <taxon>Arthropoda</taxon>
        <taxon>Hexapoda</taxon>
        <taxon>Insecta</taxon>
        <taxon>Pterygota</taxon>
        <taxon>Neoptera</taxon>
        <taxon>Endopterygota</taxon>
        <taxon>Hymenoptera</taxon>
        <taxon>Apocrita</taxon>
        <taxon>Aculeata</taxon>
        <taxon>Formicoidea</taxon>
        <taxon>Formicidae</taxon>
        <taxon>Myrmicinae</taxon>
        <taxon>Trachymyrmex</taxon>
    </lineage>
</organism>
<evidence type="ECO:0000313" key="5">
    <source>
        <dbReference type="Proteomes" id="UP000078492"/>
    </source>
</evidence>
<dbReference type="GO" id="GO:0003677">
    <property type="term" value="F:DNA binding"/>
    <property type="evidence" value="ECO:0007669"/>
    <property type="project" value="UniProtKB-KW"/>
</dbReference>
<dbReference type="AlphaFoldDB" id="A0A151IRR4"/>
<dbReference type="SUPFAM" id="SSF56349">
    <property type="entry name" value="DNA breaking-rejoining enzymes"/>
    <property type="match status" value="1"/>
</dbReference>
<dbReference type="InterPro" id="IPR013762">
    <property type="entry name" value="Integrase-like_cat_sf"/>
</dbReference>
<evidence type="ECO:0000313" key="4">
    <source>
        <dbReference type="EMBL" id="KYN09294.1"/>
    </source>
</evidence>
<name>A0A151IRR4_9HYME</name>
<gene>
    <name evidence="4" type="ORF">ALC57_18590</name>
</gene>
<dbReference type="STRING" id="471704.A0A151IRR4"/>
<dbReference type="InterPro" id="IPR010998">
    <property type="entry name" value="Integrase_recombinase_N"/>
</dbReference>
<proteinExistence type="predicted"/>
<protein>
    <recommendedName>
        <fullName evidence="3">Tyr recombinase domain-containing protein</fullName>
    </recommendedName>
</protein>
<dbReference type="Gene3D" id="1.10.443.10">
    <property type="entry name" value="Intergrase catalytic core"/>
    <property type="match status" value="1"/>
</dbReference>
<sequence length="302" mass="34328">MLISSITASTLKQYESNLRYWWSFTHLRSIDYFNSRPTDIIDFLNLRFNEGGSYSTLNTACSAISLISVYDINNDGLISRFMKGVYKQKPTRPKYATTWDITPVLDYFEKLHPLKDLRLKDAAGKVATLLALTTAQRLQTLSLINIDNITRSETGINIKITDRIKTSEPGAFHPELILPFFKERTALCVASAVLEFCEYTKNLRKKDTKALFIMTRKPFGAASSQTISHCIKSVLKKAGIDTNQFTAYSTRHAAVSRAHKRDVDISIIKRSAGWTPSSLTFFKFYNRPIQTCNDQLARAIFH</sequence>
<accession>A0A151IRR4</accession>
<keyword evidence="2" id="KW-0233">DNA recombination</keyword>
<keyword evidence="1" id="KW-0238">DNA-binding</keyword>
<evidence type="ECO:0000256" key="1">
    <source>
        <dbReference type="ARBA" id="ARBA00023125"/>
    </source>
</evidence>
<dbReference type="Pfam" id="PF00589">
    <property type="entry name" value="Phage_integrase"/>
    <property type="match status" value="1"/>
</dbReference>
<dbReference type="PANTHER" id="PTHR35617:SF3">
    <property type="entry name" value="CORE-BINDING (CB) DOMAIN-CONTAINING PROTEIN"/>
    <property type="match status" value="1"/>
</dbReference>
<dbReference type="InterPro" id="IPR002104">
    <property type="entry name" value="Integrase_catalytic"/>
</dbReference>
<dbReference type="InterPro" id="IPR011010">
    <property type="entry name" value="DNA_brk_join_enz"/>
</dbReference>
<dbReference type="GO" id="GO:0015074">
    <property type="term" value="P:DNA integration"/>
    <property type="evidence" value="ECO:0007669"/>
    <property type="project" value="InterPro"/>
</dbReference>
<reference evidence="4 5" key="1">
    <citation type="submission" date="2015-09" db="EMBL/GenBank/DDBJ databases">
        <title>Trachymyrmex cornetzi WGS genome.</title>
        <authorList>
            <person name="Nygaard S."/>
            <person name="Hu H."/>
            <person name="Boomsma J."/>
            <person name="Zhang G."/>
        </authorList>
    </citation>
    <scope>NUCLEOTIDE SEQUENCE [LARGE SCALE GENOMIC DNA]</scope>
    <source>
        <strain evidence="4">Tcor2-1</strain>
        <tissue evidence="4">Whole body</tissue>
    </source>
</reference>
<evidence type="ECO:0000259" key="3">
    <source>
        <dbReference type="PROSITE" id="PS51898"/>
    </source>
</evidence>
<dbReference type="GO" id="GO:0006310">
    <property type="term" value="P:DNA recombination"/>
    <property type="evidence" value="ECO:0007669"/>
    <property type="project" value="UniProtKB-KW"/>
</dbReference>
<keyword evidence="5" id="KW-1185">Reference proteome</keyword>